<dbReference type="Proteomes" id="UP000814128">
    <property type="component" value="Unassembled WGS sequence"/>
</dbReference>
<evidence type="ECO:0000313" key="2">
    <source>
        <dbReference type="Proteomes" id="UP000814128"/>
    </source>
</evidence>
<sequence length="927" mass="100816">MTCNADTCDTRQQCAGDEKKPRLRRKVCPSRALGSSAGFVKMPASAGWTASLGARMRNACISYEYENLPGLSSTEIHAGSRPLSEVLQARRVHASGGILHDAVMRAHLDLSKKKVDRTTITAQQARPRVDSLESPITRDRVLFKTGPDLFPGPTKAARNTATLLNDHIPQLPSQRRRALANRRGRKPNQSLSRHWTPEVRIAQRQTAKASAQAKQKSLDDANTVVNGERKSKSKAYEDAVWLKPGTANKGHGRKCPHSPITPAEDADAIIPTHRRKIVDGTDGPSNLADDGDTHGGNGGDAMAVDGINEGCGNEEDDDNPGIMMGDDGDVPKETEDRGDRETLACDNARTQADSGDDDSDAEYAPSVQLEDGEGSEGGDIEDDEAFIEPERGASSKALACARRSIQAQLDLANAHVVDVNMVADSAVKQSRVVDVDSDVVLGDEDDHGRVVVAHTAPSQLSASKRGKGNGSVSISPCSSPPRISSRLILMDCNVPRTIVGVSRPRPRLVFKPAVPTRGQDIFDAGAEALDKVCNHAHFGRGDLTELGPRPASQAHASTGGQPRTKFKPVRHPVPMPPPPPPMNMSMEAMDDEEHSVVPPILHPQASSPVPVEAEVAEVKFLAEETEPIYVDQGRSIVARLCAQHGLVKELLSYACNLSLAELLFTRNPFPGHSTLLEMAEESLHISAQRQNLDAIKQRLEEDHAYSRSLAPLARTSVPSFATALTRVYHQAEAIVPTAYKLHQFMGDPLKMALAVGGLLSDYGYLYPGSFKSGNPQWRIKDRALLFYHPAFAQIALKAFMDGDPYRFHETIFPLNTVDPKRHELPDVMVAFIGVAIHAVLQLYVTGEKARRAFDAARVREAYNDHLATIDSRGFAAGKHAIFRDLYSDARKLVGRKSGIARTIAPGAMNDIEARLKRSREDNNDDDE</sequence>
<reference evidence="1" key="2">
    <citation type="journal article" date="2022" name="New Phytol.">
        <title>Evolutionary transition to the ectomycorrhizal habit in the genomes of a hyperdiverse lineage of mushroom-forming fungi.</title>
        <authorList>
            <person name="Looney B."/>
            <person name="Miyauchi S."/>
            <person name="Morin E."/>
            <person name="Drula E."/>
            <person name="Courty P.E."/>
            <person name="Kohler A."/>
            <person name="Kuo A."/>
            <person name="LaButti K."/>
            <person name="Pangilinan J."/>
            <person name="Lipzen A."/>
            <person name="Riley R."/>
            <person name="Andreopoulos W."/>
            <person name="He G."/>
            <person name="Johnson J."/>
            <person name="Nolan M."/>
            <person name="Tritt A."/>
            <person name="Barry K.W."/>
            <person name="Grigoriev I.V."/>
            <person name="Nagy L.G."/>
            <person name="Hibbett D."/>
            <person name="Henrissat B."/>
            <person name="Matheny P.B."/>
            <person name="Labbe J."/>
            <person name="Martin F.M."/>
        </authorList>
    </citation>
    <scope>NUCLEOTIDE SEQUENCE</scope>
    <source>
        <strain evidence="1">EC-137</strain>
    </source>
</reference>
<dbReference type="EMBL" id="MU274098">
    <property type="protein sequence ID" value="KAI0026937.1"/>
    <property type="molecule type" value="Genomic_DNA"/>
</dbReference>
<name>A0ACB8Q5H1_9AGAM</name>
<reference evidence="1" key="1">
    <citation type="submission" date="2021-02" db="EMBL/GenBank/DDBJ databases">
        <authorList>
            <consortium name="DOE Joint Genome Institute"/>
            <person name="Ahrendt S."/>
            <person name="Looney B.P."/>
            <person name="Miyauchi S."/>
            <person name="Morin E."/>
            <person name="Drula E."/>
            <person name="Courty P.E."/>
            <person name="Chicoki N."/>
            <person name="Fauchery L."/>
            <person name="Kohler A."/>
            <person name="Kuo A."/>
            <person name="Labutti K."/>
            <person name="Pangilinan J."/>
            <person name="Lipzen A."/>
            <person name="Riley R."/>
            <person name="Andreopoulos W."/>
            <person name="He G."/>
            <person name="Johnson J."/>
            <person name="Barry K.W."/>
            <person name="Grigoriev I.V."/>
            <person name="Nagy L."/>
            <person name="Hibbett D."/>
            <person name="Henrissat B."/>
            <person name="Matheny P.B."/>
            <person name="Labbe J."/>
            <person name="Martin F."/>
        </authorList>
    </citation>
    <scope>NUCLEOTIDE SEQUENCE</scope>
    <source>
        <strain evidence="1">EC-137</strain>
    </source>
</reference>
<accession>A0ACB8Q5H1</accession>
<organism evidence="1 2">
    <name type="scientific">Vararia minispora EC-137</name>
    <dbReference type="NCBI Taxonomy" id="1314806"/>
    <lineage>
        <taxon>Eukaryota</taxon>
        <taxon>Fungi</taxon>
        <taxon>Dikarya</taxon>
        <taxon>Basidiomycota</taxon>
        <taxon>Agaricomycotina</taxon>
        <taxon>Agaricomycetes</taxon>
        <taxon>Russulales</taxon>
        <taxon>Lachnocladiaceae</taxon>
        <taxon>Vararia</taxon>
    </lineage>
</organism>
<evidence type="ECO:0000313" key="1">
    <source>
        <dbReference type="EMBL" id="KAI0026937.1"/>
    </source>
</evidence>
<comment type="caution">
    <text evidence="1">The sequence shown here is derived from an EMBL/GenBank/DDBJ whole genome shotgun (WGS) entry which is preliminary data.</text>
</comment>
<keyword evidence="2" id="KW-1185">Reference proteome</keyword>
<protein>
    <submittedName>
        <fullName evidence="1">Uncharacterized protein</fullName>
    </submittedName>
</protein>
<gene>
    <name evidence="1" type="ORF">K488DRAFT_74954</name>
</gene>
<proteinExistence type="predicted"/>